<protein>
    <submittedName>
        <fullName evidence="1">DUF4265 domain-containing protein</fullName>
    </submittedName>
</protein>
<organism evidence="1 2">
    <name type="scientific">Tahibacter soli</name>
    <dbReference type="NCBI Taxonomy" id="2983605"/>
    <lineage>
        <taxon>Bacteria</taxon>
        <taxon>Pseudomonadati</taxon>
        <taxon>Pseudomonadota</taxon>
        <taxon>Gammaproteobacteria</taxon>
        <taxon>Lysobacterales</taxon>
        <taxon>Rhodanobacteraceae</taxon>
        <taxon>Tahibacter</taxon>
    </lineage>
</organism>
<accession>A0A9X3YRP9</accession>
<dbReference type="EMBL" id="JAOVZO020000022">
    <property type="protein sequence ID" value="MDC8015903.1"/>
    <property type="molecule type" value="Genomic_DNA"/>
</dbReference>
<keyword evidence="2" id="KW-1185">Reference proteome</keyword>
<comment type="caution">
    <text evidence="1">The sequence shown here is derived from an EMBL/GenBank/DDBJ whole genome shotgun (WGS) entry which is preliminary data.</text>
</comment>
<sequence length="98" mass="11113">MKISIKLEVDEDGFPPVDWEDVWAIDLKDGRYEIANVPFYAQGVSYGDIVSVVSQGDRLTFDSLLKAGEHSTVHVVMYDEKLVQTVRDQLKDLFCSTE</sequence>
<name>A0A9X3YRP9_9GAMM</name>
<dbReference type="AlphaFoldDB" id="A0A9X3YRP9"/>
<feature type="non-terminal residue" evidence="1">
    <location>
        <position position="98"/>
    </location>
</feature>
<dbReference type="Proteomes" id="UP001139971">
    <property type="component" value="Unassembled WGS sequence"/>
</dbReference>
<gene>
    <name evidence="1" type="ORF">OD750_025550</name>
</gene>
<dbReference type="InterPro" id="IPR025361">
    <property type="entry name" value="DUF4265"/>
</dbReference>
<evidence type="ECO:0000313" key="2">
    <source>
        <dbReference type="Proteomes" id="UP001139971"/>
    </source>
</evidence>
<dbReference type="RefSeq" id="WP_272842162.1">
    <property type="nucleotide sequence ID" value="NZ_JAOVZO020000022.1"/>
</dbReference>
<dbReference type="Pfam" id="PF14085">
    <property type="entry name" value="DUF4265"/>
    <property type="match status" value="1"/>
</dbReference>
<proteinExistence type="predicted"/>
<reference evidence="1" key="1">
    <citation type="submission" date="2023-02" db="EMBL/GenBank/DDBJ databases">
        <title>Tahibacter soli sp. nov. isolated from soil.</title>
        <authorList>
            <person name="Baek J.H."/>
            <person name="Lee J.K."/>
            <person name="Choi D.G."/>
            <person name="Jeon C.O."/>
        </authorList>
    </citation>
    <scope>NUCLEOTIDE SEQUENCE</scope>
    <source>
        <strain evidence="1">BL</strain>
    </source>
</reference>
<evidence type="ECO:0000313" key="1">
    <source>
        <dbReference type="EMBL" id="MDC8015903.1"/>
    </source>
</evidence>